<organism evidence="1">
    <name type="scientific">Rhizophora mucronata</name>
    <name type="common">Asiatic mangrove</name>
    <dbReference type="NCBI Taxonomy" id="61149"/>
    <lineage>
        <taxon>Eukaryota</taxon>
        <taxon>Viridiplantae</taxon>
        <taxon>Streptophyta</taxon>
        <taxon>Embryophyta</taxon>
        <taxon>Tracheophyta</taxon>
        <taxon>Spermatophyta</taxon>
        <taxon>Magnoliopsida</taxon>
        <taxon>eudicotyledons</taxon>
        <taxon>Gunneridae</taxon>
        <taxon>Pentapetalae</taxon>
        <taxon>rosids</taxon>
        <taxon>fabids</taxon>
        <taxon>Malpighiales</taxon>
        <taxon>Rhizophoraceae</taxon>
        <taxon>Rhizophora</taxon>
    </lineage>
</organism>
<name>A0A2P2PYY8_RHIMU</name>
<dbReference type="EMBL" id="GGEC01079450">
    <property type="protein sequence ID" value="MBX59934.1"/>
    <property type="molecule type" value="Transcribed_RNA"/>
</dbReference>
<accession>A0A2P2PYY8</accession>
<sequence length="8" mass="972">MMQNALQH</sequence>
<proteinExistence type="predicted"/>
<reference evidence="1" key="1">
    <citation type="submission" date="2018-02" db="EMBL/GenBank/DDBJ databases">
        <title>Rhizophora mucronata_Transcriptome.</title>
        <authorList>
            <person name="Meera S.P."/>
            <person name="Sreeshan A."/>
            <person name="Augustine A."/>
        </authorList>
    </citation>
    <scope>NUCLEOTIDE SEQUENCE</scope>
    <source>
        <tissue evidence="1">Leaf</tissue>
    </source>
</reference>
<protein>
    <submittedName>
        <fullName evidence="1">Uncharacterized protein</fullName>
    </submittedName>
</protein>
<evidence type="ECO:0000313" key="1">
    <source>
        <dbReference type="EMBL" id="MBX59934.1"/>
    </source>
</evidence>